<proteinExistence type="predicted"/>
<dbReference type="SUPFAM" id="SSF53448">
    <property type="entry name" value="Nucleotide-diphospho-sugar transferases"/>
    <property type="match status" value="1"/>
</dbReference>
<dbReference type="GO" id="GO:0016779">
    <property type="term" value="F:nucleotidyltransferase activity"/>
    <property type="evidence" value="ECO:0007669"/>
    <property type="project" value="UniProtKB-KW"/>
</dbReference>
<dbReference type="Proteomes" id="UP001197609">
    <property type="component" value="Unassembled WGS sequence"/>
</dbReference>
<comment type="caution">
    <text evidence="4">The sequence shown here is derived from an EMBL/GenBank/DDBJ whole genome shotgun (WGS) entry which is preliminary data.</text>
</comment>
<dbReference type="PANTHER" id="PTHR43584">
    <property type="entry name" value="NUCLEOTIDYL TRANSFERASE"/>
    <property type="match status" value="1"/>
</dbReference>
<dbReference type="PANTHER" id="PTHR43584:SF5">
    <property type="entry name" value="PROTEIN LICC"/>
    <property type="match status" value="1"/>
</dbReference>
<evidence type="ECO:0000313" key="4">
    <source>
        <dbReference type="EMBL" id="MBZ0160177.1"/>
    </source>
</evidence>
<keyword evidence="2" id="KW-0548">Nucleotidyltransferase</keyword>
<dbReference type="InterPro" id="IPR050065">
    <property type="entry name" value="GlmU-like"/>
</dbReference>
<dbReference type="EMBL" id="JAIOIU010000102">
    <property type="protein sequence ID" value="MBZ0160177.1"/>
    <property type="molecule type" value="Genomic_DNA"/>
</dbReference>
<evidence type="ECO:0000256" key="2">
    <source>
        <dbReference type="ARBA" id="ARBA00022695"/>
    </source>
</evidence>
<feature type="domain" description="MobA-like NTP transferase" evidence="3">
    <location>
        <begin position="18"/>
        <end position="144"/>
    </location>
</feature>
<reference evidence="4 5" key="1">
    <citation type="journal article" date="2021" name="bioRxiv">
        <title>Unraveling nitrogen, sulfur and carbon metabolic pathways and microbial community transcriptional responses to substrate deprivation and toxicity stresses in a bioreactor mimicking anoxic brackish coastal sediment conditions.</title>
        <authorList>
            <person name="Martins P.D."/>
            <person name="Echeveste M.J."/>
            <person name="Arshad A."/>
            <person name="Kurth J."/>
            <person name="Ouboter H."/>
            <person name="Jetten M.S.M."/>
            <person name="Welte C.U."/>
        </authorList>
    </citation>
    <scope>NUCLEOTIDE SEQUENCE [LARGE SCALE GENOMIC DNA]</scope>
    <source>
        <strain evidence="4">MAG_38</strain>
    </source>
</reference>
<gene>
    <name evidence="4" type="ORF">K8G79_08595</name>
</gene>
<dbReference type="AlphaFoldDB" id="A0AAJ1AIR1"/>
<dbReference type="InterPro" id="IPR029044">
    <property type="entry name" value="Nucleotide-diphossugar_trans"/>
</dbReference>
<protein>
    <submittedName>
        <fullName evidence="4">NTP transferase domain-containing protein</fullName>
    </submittedName>
</protein>
<keyword evidence="1 4" id="KW-0808">Transferase</keyword>
<sequence length="265" mass="29040">MQKTQFHREAGQSKLHIIVLAAGTGSRLRPHTENLPKAMIPLPDGQSLLGHTLSLLDKDPLVGDIIIVGGYEYDVLRCYVETQWNGRCRIVFNPDYAAKGPVYSVLRGLEQCPAGCFVAIMNGDTWFSESALRRVTSMAADAAVTTLLFGLHATEPAADDIKILADEGRIQRVGKGIGGAQMISAGCCLLPPRAIARLRRILTSIESGHHPEVETWHEALNHLLEAGETIEFRSLPRDEWQEIDDEGDLAKLAHRMGVCRKSGAI</sequence>
<organism evidence="4 5">
    <name type="scientific">Candidatus Methylomirabilis tolerans</name>
    <dbReference type="NCBI Taxonomy" id="3123416"/>
    <lineage>
        <taxon>Bacteria</taxon>
        <taxon>Candidatus Methylomirabilota</taxon>
        <taxon>Candidatus Methylomirabilia</taxon>
        <taxon>Candidatus Methylomirabilales</taxon>
        <taxon>Candidatus Methylomirabilaceae</taxon>
        <taxon>Candidatus Methylomirabilis</taxon>
    </lineage>
</organism>
<evidence type="ECO:0000313" key="5">
    <source>
        <dbReference type="Proteomes" id="UP001197609"/>
    </source>
</evidence>
<dbReference type="InterPro" id="IPR025877">
    <property type="entry name" value="MobA-like_NTP_Trfase"/>
</dbReference>
<dbReference type="Gene3D" id="3.90.550.10">
    <property type="entry name" value="Spore Coat Polysaccharide Biosynthesis Protein SpsA, Chain A"/>
    <property type="match status" value="1"/>
</dbReference>
<dbReference type="Pfam" id="PF12804">
    <property type="entry name" value="NTP_transf_3"/>
    <property type="match status" value="1"/>
</dbReference>
<accession>A0AAJ1AIR1</accession>
<evidence type="ECO:0000256" key="1">
    <source>
        <dbReference type="ARBA" id="ARBA00022679"/>
    </source>
</evidence>
<evidence type="ECO:0000259" key="3">
    <source>
        <dbReference type="Pfam" id="PF12804"/>
    </source>
</evidence>
<name>A0AAJ1AIR1_9BACT</name>